<gene>
    <name evidence="1" type="ORF">OPT61_g3160</name>
</gene>
<keyword evidence="2" id="KW-1185">Reference proteome</keyword>
<comment type="caution">
    <text evidence="1">The sequence shown here is derived from an EMBL/GenBank/DDBJ whole genome shotgun (WGS) entry which is preliminary data.</text>
</comment>
<name>A0ACC2IJ23_9PLEO</name>
<reference evidence="1" key="1">
    <citation type="submission" date="2022-11" db="EMBL/GenBank/DDBJ databases">
        <title>Genome Sequence of Boeremia exigua.</title>
        <authorList>
            <person name="Buettner E."/>
        </authorList>
    </citation>
    <scope>NUCLEOTIDE SEQUENCE</scope>
    <source>
        <strain evidence="1">CU02</strain>
    </source>
</reference>
<dbReference type="EMBL" id="JAPHNI010000157">
    <property type="protein sequence ID" value="KAJ8115112.1"/>
    <property type="molecule type" value="Genomic_DNA"/>
</dbReference>
<proteinExistence type="predicted"/>
<evidence type="ECO:0000313" key="2">
    <source>
        <dbReference type="Proteomes" id="UP001153331"/>
    </source>
</evidence>
<evidence type="ECO:0000313" key="1">
    <source>
        <dbReference type="EMBL" id="KAJ8115112.1"/>
    </source>
</evidence>
<accession>A0ACC2IJ23</accession>
<protein>
    <submittedName>
        <fullName evidence="1">Uncharacterized protein</fullName>
    </submittedName>
</protein>
<organism evidence="1 2">
    <name type="scientific">Boeremia exigua</name>
    <dbReference type="NCBI Taxonomy" id="749465"/>
    <lineage>
        <taxon>Eukaryota</taxon>
        <taxon>Fungi</taxon>
        <taxon>Dikarya</taxon>
        <taxon>Ascomycota</taxon>
        <taxon>Pezizomycotina</taxon>
        <taxon>Dothideomycetes</taxon>
        <taxon>Pleosporomycetidae</taxon>
        <taxon>Pleosporales</taxon>
        <taxon>Pleosporineae</taxon>
        <taxon>Didymellaceae</taxon>
        <taxon>Boeremia</taxon>
    </lineage>
</organism>
<dbReference type="Proteomes" id="UP001153331">
    <property type="component" value="Unassembled WGS sequence"/>
</dbReference>
<sequence length="267" mass="27793">MLTRAITTEGGLRLKRANRQAAAVQHARHVRAAREGIRDHNDSTLQQHTAGPQYLCCRQADYAALLAAAARAGETTATTCGTIGRARRTLASSQGYCGERVARGLEWCCTRSTTGTLQLASAKSSERAVNRRVLGTQHSVAQLLRGRWQHYKYVVRAKQTAKREGSLGRRRAGRSDTVGVAAGARQAGRWLLIGGAGAGSARGAGEADAAYCCASDGQGQELAVHGAGFVHSKELAGEAAGDEELAAAGEPDGDADSNAAADAGGRA</sequence>